<dbReference type="Gene3D" id="1.10.287.1480">
    <property type="match status" value="1"/>
</dbReference>
<evidence type="ECO:0000256" key="2">
    <source>
        <dbReference type="ARBA" id="ARBA00009083"/>
    </source>
</evidence>
<evidence type="ECO:0000256" key="5">
    <source>
        <dbReference type="ARBA" id="ARBA00023274"/>
    </source>
</evidence>
<keyword evidence="4" id="KW-0496">Mitochondrion</keyword>
<evidence type="ECO:0000256" key="7">
    <source>
        <dbReference type="ARBA" id="ARBA00042804"/>
    </source>
</evidence>
<dbReference type="FunFam" id="1.10.287.1480:FF:000001">
    <property type="entry name" value="30S ribosomal protein S14"/>
    <property type="match status" value="1"/>
</dbReference>
<dbReference type="AlphaFoldDB" id="A0A1Q3BUL5"/>
<dbReference type="PANTHER" id="PTHR19836">
    <property type="entry name" value="30S RIBOSOMAL PROTEIN S14"/>
    <property type="match status" value="1"/>
</dbReference>
<accession>A0A1Q3BUL5</accession>
<dbReference type="PANTHER" id="PTHR19836:SF30">
    <property type="entry name" value="RIBOSOMAL PROTEIN S14"/>
    <property type="match status" value="1"/>
</dbReference>
<dbReference type="GO" id="GO:0005739">
    <property type="term" value="C:mitochondrion"/>
    <property type="evidence" value="ECO:0007669"/>
    <property type="project" value="UniProtKB-SubCell"/>
</dbReference>
<dbReference type="InterPro" id="IPR001209">
    <property type="entry name" value="Ribosomal_uS14"/>
</dbReference>
<comment type="subcellular location">
    <subcellularLocation>
        <location evidence="1">Mitochondrion</location>
    </subcellularLocation>
</comment>
<dbReference type="PROSITE" id="PS00527">
    <property type="entry name" value="RIBOSOMAL_S14"/>
    <property type="match status" value="1"/>
</dbReference>
<dbReference type="SUPFAM" id="SSF57716">
    <property type="entry name" value="Glucocorticoid receptor-like (DNA-binding domain)"/>
    <property type="match status" value="1"/>
</dbReference>
<dbReference type="NCBIfam" id="NF006477">
    <property type="entry name" value="PRK08881.1"/>
    <property type="match status" value="1"/>
</dbReference>
<gene>
    <name evidence="8" type="ORF">CFOL_v3_15131</name>
</gene>
<sequence>MNGLMKLNMATSQFLKSSFAAILTQSSTGIRTLTSAPSYATTRNGSFLLGSGLYANRLCRAAGSDSSYLMREKSPLRMTCKFISSYNGVPPTCSITRNIPDHKRRLLAAKYELRRKLYKALCNDPAIPREKYRYKLSKLPRNSSFTRVRNRCVFTGRSRSVYEKFRMSRIVFRTLARQGELLGIKKASW</sequence>
<comment type="similarity">
    <text evidence="2">Belongs to the universal ribosomal protein uS14 family.</text>
</comment>
<keyword evidence="3" id="KW-0689">Ribosomal protein</keyword>
<name>A0A1Q3BUL5_CEPFO</name>
<dbReference type="GO" id="GO:0015935">
    <property type="term" value="C:small ribosomal subunit"/>
    <property type="evidence" value="ECO:0007669"/>
    <property type="project" value="TreeGrafter"/>
</dbReference>
<organism evidence="8 9">
    <name type="scientific">Cephalotus follicularis</name>
    <name type="common">Albany pitcher plant</name>
    <dbReference type="NCBI Taxonomy" id="3775"/>
    <lineage>
        <taxon>Eukaryota</taxon>
        <taxon>Viridiplantae</taxon>
        <taxon>Streptophyta</taxon>
        <taxon>Embryophyta</taxon>
        <taxon>Tracheophyta</taxon>
        <taxon>Spermatophyta</taxon>
        <taxon>Magnoliopsida</taxon>
        <taxon>eudicotyledons</taxon>
        <taxon>Gunneridae</taxon>
        <taxon>Pentapetalae</taxon>
        <taxon>rosids</taxon>
        <taxon>fabids</taxon>
        <taxon>Oxalidales</taxon>
        <taxon>Cephalotaceae</taxon>
        <taxon>Cephalotus</taxon>
    </lineage>
</organism>
<dbReference type="Proteomes" id="UP000187406">
    <property type="component" value="Unassembled WGS sequence"/>
</dbReference>
<evidence type="ECO:0000313" key="9">
    <source>
        <dbReference type="Proteomes" id="UP000187406"/>
    </source>
</evidence>
<keyword evidence="9" id="KW-1185">Reference proteome</keyword>
<dbReference type="InParanoid" id="A0A1Q3BUL5"/>
<evidence type="ECO:0000256" key="4">
    <source>
        <dbReference type="ARBA" id="ARBA00023128"/>
    </source>
</evidence>
<evidence type="ECO:0000256" key="1">
    <source>
        <dbReference type="ARBA" id="ARBA00004173"/>
    </source>
</evidence>
<protein>
    <recommendedName>
        <fullName evidence="6">Small ribosomal subunit protein uS14m</fullName>
    </recommendedName>
    <alternativeName>
        <fullName evidence="7">Ribosomal protein S14, mitochondrial</fullName>
    </alternativeName>
</protein>
<dbReference type="InterPro" id="IPR018271">
    <property type="entry name" value="Ribosomal_uS14_CS"/>
</dbReference>
<reference evidence="9" key="1">
    <citation type="submission" date="2016-04" db="EMBL/GenBank/DDBJ databases">
        <title>Cephalotus genome sequencing.</title>
        <authorList>
            <person name="Fukushima K."/>
            <person name="Hasebe M."/>
            <person name="Fang X."/>
        </authorList>
    </citation>
    <scope>NUCLEOTIDE SEQUENCE [LARGE SCALE GENOMIC DNA]</scope>
    <source>
        <strain evidence="9">cv. St1</strain>
    </source>
</reference>
<evidence type="ECO:0000313" key="8">
    <source>
        <dbReference type="EMBL" id="GAV71641.1"/>
    </source>
</evidence>
<evidence type="ECO:0000256" key="6">
    <source>
        <dbReference type="ARBA" id="ARBA00040774"/>
    </source>
</evidence>
<dbReference type="GO" id="GO:0006412">
    <property type="term" value="P:translation"/>
    <property type="evidence" value="ECO:0007669"/>
    <property type="project" value="InterPro"/>
</dbReference>
<evidence type="ECO:0000256" key="3">
    <source>
        <dbReference type="ARBA" id="ARBA00022980"/>
    </source>
</evidence>
<dbReference type="STRING" id="3775.A0A1Q3BUL5"/>
<dbReference type="EMBL" id="BDDD01000931">
    <property type="protein sequence ID" value="GAV71641.1"/>
    <property type="molecule type" value="Genomic_DNA"/>
</dbReference>
<keyword evidence="5" id="KW-0687">Ribonucleoprotein</keyword>
<dbReference type="OrthoDB" id="413436at2759"/>
<comment type="caution">
    <text evidence="8">The sequence shown here is derived from an EMBL/GenBank/DDBJ whole genome shotgun (WGS) entry which is preliminary data.</text>
</comment>
<dbReference type="FunCoup" id="A0A1Q3BUL5">
    <property type="interactions" value="2500"/>
</dbReference>
<dbReference type="Pfam" id="PF00253">
    <property type="entry name" value="Ribosomal_S14"/>
    <property type="match status" value="1"/>
</dbReference>
<dbReference type="GO" id="GO:0003735">
    <property type="term" value="F:structural constituent of ribosome"/>
    <property type="evidence" value="ECO:0007669"/>
    <property type="project" value="InterPro"/>
</dbReference>
<proteinExistence type="inferred from homology"/>